<dbReference type="Pfam" id="PF00132">
    <property type="entry name" value="Hexapep"/>
    <property type="match status" value="1"/>
</dbReference>
<dbReference type="Proteomes" id="UP000477680">
    <property type="component" value="Chromosome"/>
</dbReference>
<reference evidence="1 2" key="1">
    <citation type="submission" date="2020-02" db="EMBL/GenBank/DDBJ databases">
        <title>Genome sequencing for Kineobactrum sp. M2.</title>
        <authorList>
            <person name="Park S.-J."/>
        </authorList>
    </citation>
    <scope>NUCLEOTIDE SEQUENCE [LARGE SCALE GENOMIC DNA]</scope>
    <source>
        <strain evidence="1 2">M2</strain>
    </source>
</reference>
<name>A0A6C0U3X0_9GAMM</name>
<dbReference type="EMBL" id="CP048711">
    <property type="protein sequence ID" value="QIB66852.1"/>
    <property type="molecule type" value="Genomic_DNA"/>
</dbReference>
<dbReference type="PANTHER" id="PTHR13061">
    <property type="entry name" value="DYNACTIN SUBUNIT P25"/>
    <property type="match status" value="1"/>
</dbReference>
<dbReference type="InterPro" id="IPR001451">
    <property type="entry name" value="Hexapep"/>
</dbReference>
<dbReference type="InterPro" id="IPR011004">
    <property type="entry name" value="Trimer_LpxA-like_sf"/>
</dbReference>
<keyword evidence="2" id="KW-1185">Reference proteome</keyword>
<accession>A0A6C0U3X0</accession>
<evidence type="ECO:0000313" key="1">
    <source>
        <dbReference type="EMBL" id="QIB66852.1"/>
    </source>
</evidence>
<gene>
    <name evidence="1" type="ORF">G3T16_17090</name>
</gene>
<evidence type="ECO:0000313" key="2">
    <source>
        <dbReference type="Proteomes" id="UP000477680"/>
    </source>
</evidence>
<dbReference type="AlphaFoldDB" id="A0A6C0U3X0"/>
<dbReference type="RefSeq" id="WP_163496282.1">
    <property type="nucleotide sequence ID" value="NZ_CP048711.1"/>
</dbReference>
<organism evidence="1 2">
    <name type="scientific">Kineobactrum salinum</name>
    <dbReference type="NCBI Taxonomy" id="2708301"/>
    <lineage>
        <taxon>Bacteria</taxon>
        <taxon>Pseudomonadati</taxon>
        <taxon>Pseudomonadota</taxon>
        <taxon>Gammaproteobacteria</taxon>
        <taxon>Cellvibrionales</taxon>
        <taxon>Halieaceae</taxon>
        <taxon>Kineobactrum</taxon>
    </lineage>
</organism>
<dbReference type="PANTHER" id="PTHR13061:SF29">
    <property type="entry name" value="GAMMA CARBONIC ANHYDRASE-LIKE 1, MITOCHONDRIAL-RELATED"/>
    <property type="match status" value="1"/>
</dbReference>
<proteinExistence type="predicted"/>
<dbReference type="KEGG" id="kim:G3T16_17090"/>
<protein>
    <submittedName>
        <fullName evidence="1">Gamma carbonic anhydrase family protein</fullName>
    </submittedName>
</protein>
<dbReference type="CDD" id="cd04645">
    <property type="entry name" value="LbH_gamma_CA_like"/>
    <property type="match status" value="1"/>
</dbReference>
<sequence length="173" mass="17966">MIYSLDGKQVTLRGSGHFIAPNAAVIGDVTLHEHSSVWFSCVLRGDAERIEVGAGSNIQDGAVLHADPGFPMVVGENVTVGHNAMLHGCSIGDGSLVGIAAVVLNGAKVGRNCLIGAGALVTEGMEIPDGSLVLGAPAKVRRQLSEEQQAELQLNADHYVGNATRYASGLREQ</sequence>
<dbReference type="SUPFAM" id="SSF51161">
    <property type="entry name" value="Trimeric LpxA-like enzymes"/>
    <property type="match status" value="1"/>
</dbReference>
<dbReference type="InterPro" id="IPR050484">
    <property type="entry name" value="Transf_Hexapept/Carb_Anhydrase"/>
</dbReference>
<dbReference type="Gene3D" id="2.160.10.10">
    <property type="entry name" value="Hexapeptide repeat proteins"/>
    <property type="match status" value="1"/>
</dbReference>
<dbReference type="InterPro" id="IPR047324">
    <property type="entry name" value="LbH_gamma_CA-like"/>
</dbReference>